<reference evidence="3 5" key="2">
    <citation type="submission" date="2019-07" db="EMBL/GenBank/DDBJ databases">
        <title>Draft genome of two Muricauda strains isolated from deep sea.</title>
        <authorList>
            <person name="Sun C."/>
        </authorList>
    </citation>
    <scope>NUCLEOTIDE SEQUENCE [LARGE SCALE GENOMIC DNA]</scope>
    <source>
        <strain evidence="3 5">NH166</strain>
    </source>
</reference>
<dbReference type="NCBIfam" id="TIGR00778">
    <property type="entry name" value="ahpD_dom"/>
    <property type="match status" value="1"/>
</dbReference>
<dbReference type="EMBL" id="QXFJ01000030">
    <property type="protein sequence ID" value="RIV68409.1"/>
    <property type="molecule type" value="Genomic_DNA"/>
</dbReference>
<dbReference type="AlphaFoldDB" id="A0A418N3R5"/>
<dbReference type="OrthoDB" id="9801997at2"/>
<dbReference type="InterPro" id="IPR004675">
    <property type="entry name" value="AhpD_core"/>
</dbReference>
<dbReference type="Proteomes" id="UP000284189">
    <property type="component" value="Unassembled WGS sequence"/>
</dbReference>
<dbReference type="PANTHER" id="PTHR34846">
    <property type="entry name" value="4-CARBOXYMUCONOLACTONE DECARBOXYLASE FAMILY PROTEIN (AFU_ORTHOLOGUE AFUA_6G11590)"/>
    <property type="match status" value="1"/>
</dbReference>
<name>A0A418N3R5_9FLAO</name>
<dbReference type="GO" id="GO:0051920">
    <property type="term" value="F:peroxiredoxin activity"/>
    <property type="evidence" value="ECO:0007669"/>
    <property type="project" value="InterPro"/>
</dbReference>
<organism evidence="2 4">
    <name type="scientific">Flagellimonas aequoris</name>
    <dbReference type="NCBI Taxonomy" id="2306997"/>
    <lineage>
        <taxon>Bacteria</taxon>
        <taxon>Pseudomonadati</taxon>
        <taxon>Bacteroidota</taxon>
        <taxon>Flavobacteriia</taxon>
        <taxon>Flavobacteriales</taxon>
        <taxon>Flavobacteriaceae</taxon>
        <taxon>Flagellimonas</taxon>
    </lineage>
</organism>
<evidence type="ECO:0000313" key="3">
    <source>
        <dbReference type="EMBL" id="TXK00102.1"/>
    </source>
</evidence>
<evidence type="ECO:0000313" key="5">
    <source>
        <dbReference type="Proteomes" id="UP000321528"/>
    </source>
</evidence>
<proteinExistence type="predicted"/>
<dbReference type="SUPFAM" id="SSF69118">
    <property type="entry name" value="AhpD-like"/>
    <property type="match status" value="1"/>
</dbReference>
<evidence type="ECO:0000313" key="4">
    <source>
        <dbReference type="Proteomes" id="UP000284189"/>
    </source>
</evidence>
<dbReference type="RefSeq" id="WP_119641249.1">
    <property type="nucleotide sequence ID" value="NZ_QXFJ01000030.1"/>
</dbReference>
<dbReference type="Pfam" id="PF02627">
    <property type="entry name" value="CMD"/>
    <property type="match status" value="1"/>
</dbReference>
<feature type="domain" description="Carboxymuconolactone decarboxylase-like" evidence="1">
    <location>
        <begin position="12"/>
        <end position="93"/>
    </location>
</feature>
<gene>
    <name evidence="2" type="ORF">D2U88_14410</name>
    <name evidence="3" type="ORF">FQ019_14255</name>
</gene>
<evidence type="ECO:0000313" key="2">
    <source>
        <dbReference type="EMBL" id="RIV68409.1"/>
    </source>
</evidence>
<comment type="caution">
    <text evidence="2">The sequence shown here is derived from an EMBL/GenBank/DDBJ whole genome shotgun (WGS) entry which is preliminary data.</text>
</comment>
<dbReference type="InterPro" id="IPR029032">
    <property type="entry name" value="AhpD-like"/>
</dbReference>
<dbReference type="InterPro" id="IPR003779">
    <property type="entry name" value="CMD-like"/>
</dbReference>
<dbReference type="EMBL" id="VNWL01000029">
    <property type="protein sequence ID" value="TXK00102.1"/>
    <property type="molecule type" value="Genomic_DNA"/>
</dbReference>
<dbReference type="PANTHER" id="PTHR34846:SF10">
    <property type="entry name" value="CYTOPLASMIC PROTEIN"/>
    <property type="match status" value="1"/>
</dbReference>
<sequence length="146" mass="16737">MEQRIQIDATEPKALRAMLGLEGYMQKSDLNKLHYELIKIRASQINGCAFCLNMHTKDALALGEEAKRIFLLDAWSDTELYSEEEQIILKITEEVTLIHKDGLTKETYEKGLRIFGEHYLAQIIMAVITINAWNRIAISTLKPVED</sequence>
<dbReference type="Gene3D" id="1.20.1290.10">
    <property type="entry name" value="AhpD-like"/>
    <property type="match status" value="1"/>
</dbReference>
<protein>
    <submittedName>
        <fullName evidence="2">Carboxymuconolactone decarboxylase family protein</fullName>
    </submittedName>
</protein>
<accession>A0A418N3R5</accession>
<reference evidence="2 4" key="1">
    <citation type="submission" date="2018-08" db="EMBL/GenBank/DDBJ databases">
        <title>Proposal of Muricauda 72 sp.nov. and Muricauda NH166 sp.nov., isolated from seawater.</title>
        <authorList>
            <person name="Cheng H."/>
            <person name="Wu Y.-H."/>
            <person name="Guo L.-L."/>
            <person name="Xu X.-W."/>
        </authorList>
    </citation>
    <scope>NUCLEOTIDE SEQUENCE [LARGE SCALE GENOMIC DNA]</scope>
    <source>
        <strain evidence="2 4">NH166</strain>
    </source>
</reference>
<evidence type="ECO:0000259" key="1">
    <source>
        <dbReference type="Pfam" id="PF02627"/>
    </source>
</evidence>
<keyword evidence="5" id="KW-1185">Reference proteome</keyword>
<dbReference type="Proteomes" id="UP000321528">
    <property type="component" value="Unassembled WGS sequence"/>
</dbReference>